<comment type="caution">
    <text evidence="1">The sequence shown here is derived from an EMBL/GenBank/DDBJ whole genome shotgun (WGS) entry which is preliminary data.</text>
</comment>
<proteinExistence type="predicted"/>
<name>A0A151P3B2_ALLMI</name>
<accession>A0A151P3B2</accession>
<dbReference type="AlphaFoldDB" id="A0A151P3B2"/>
<keyword evidence="2" id="KW-1185">Reference proteome</keyword>
<dbReference type="Proteomes" id="UP000050525">
    <property type="component" value="Unassembled WGS sequence"/>
</dbReference>
<dbReference type="EMBL" id="AKHW03001146">
    <property type="protein sequence ID" value="KYO43409.1"/>
    <property type="molecule type" value="Genomic_DNA"/>
</dbReference>
<protein>
    <submittedName>
        <fullName evidence="1">Uncharacterized protein</fullName>
    </submittedName>
</protein>
<gene>
    <name evidence="1" type="ORF">Y1Q_0013481</name>
</gene>
<reference evidence="1 2" key="1">
    <citation type="journal article" date="2012" name="Genome Biol.">
        <title>Sequencing three crocodilian genomes to illuminate the evolution of archosaurs and amniotes.</title>
        <authorList>
            <person name="St John J.A."/>
            <person name="Braun E.L."/>
            <person name="Isberg S.R."/>
            <person name="Miles L.G."/>
            <person name="Chong A.Y."/>
            <person name="Gongora J."/>
            <person name="Dalzell P."/>
            <person name="Moran C."/>
            <person name="Bed'hom B."/>
            <person name="Abzhanov A."/>
            <person name="Burgess S.C."/>
            <person name="Cooksey A.M."/>
            <person name="Castoe T.A."/>
            <person name="Crawford N.G."/>
            <person name="Densmore L.D."/>
            <person name="Drew J.C."/>
            <person name="Edwards S.V."/>
            <person name="Faircloth B.C."/>
            <person name="Fujita M.K."/>
            <person name="Greenwold M.J."/>
            <person name="Hoffmann F.G."/>
            <person name="Howard J.M."/>
            <person name="Iguchi T."/>
            <person name="Janes D.E."/>
            <person name="Khan S.Y."/>
            <person name="Kohno S."/>
            <person name="de Koning A.J."/>
            <person name="Lance S.L."/>
            <person name="McCarthy F.M."/>
            <person name="McCormack J.E."/>
            <person name="Merchant M.E."/>
            <person name="Peterson D.G."/>
            <person name="Pollock D.D."/>
            <person name="Pourmand N."/>
            <person name="Raney B.J."/>
            <person name="Roessler K.A."/>
            <person name="Sanford J.R."/>
            <person name="Sawyer R.H."/>
            <person name="Schmidt C.J."/>
            <person name="Triplett E.W."/>
            <person name="Tuberville T.D."/>
            <person name="Venegas-Anaya M."/>
            <person name="Howard J.T."/>
            <person name="Jarvis E.D."/>
            <person name="Guillette L.J.Jr."/>
            <person name="Glenn T.C."/>
            <person name="Green R.E."/>
            <person name="Ray D.A."/>
        </authorList>
    </citation>
    <scope>NUCLEOTIDE SEQUENCE [LARGE SCALE GENOMIC DNA]</scope>
    <source>
        <strain evidence="1">KSC_2009_1</strain>
    </source>
</reference>
<organism evidence="1 2">
    <name type="scientific">Alligator mississippiensis</name>
    <name type="common">American alligator</name>
    <dbReference type="NCBI Taxonomy" id="8496"/>
    <lineage>
        <taxon>Eukaryota</taxon>
        <taxon>Metazoa</taxon>
        <taxon>Chordata</taxon>
        <taxon>Craniata</taxon>
        <taxon>Vertebrata</taxon>
        <taxon>Euteleostomi</taxon>
        <taxon>Archelosauria</taxon>
        <taxon>Archosauria</taxon>
        <taxon>Crocodylia</taxon>
        <taxon>Alligatoridae</taxon>
        <taxon>Alligatorinae</taxon>
        <taxon>Alligator</taxon>
    </lineage>
</organism>
<sequence length="82" mass="8511">MGRGGAGLPRAFLAVISQSQSTRPAGCGPGPGALPTARSAWRERLRVRRRGASVCAPLTDTCLKRALEPASPCGPKGNRKTV</sequence>
<evidence type="ECO:0000313" key="2">
    <source>
        <dbReference type="Proteomes" id="UP000050525"/>
    </source>
</evidence>
<evidence type="ECO:0000313" key="1">
    <source>
        <dbReference type="EMBL" id="KYO43409.1"/>
    </source>
</evidence>